<feature type="signal peptide" evidence="3">
    <location>
        <begin position="1"/>
        <end position="22"/>
    </location>
</feature>
<proteinExistence type="inferred from homology"/>
<dbReference type="SUPFAM" id="SSF56925">
    <property type="entry name" value="OMPA-like"/>
    <property type="match status" value="1"/>
</dbReference>
<dbReference type="Gene3D" id="2.40.160.20">
    <property type="match status" value="1"/>
</dbReference>
<organism evidence="5 6">
    <name type="scientific">Dyella tabacisoli</name>
    <dbReference type="NCBI Taxonomy" id="2282381"/>
    <lineage>
        <taxon>Bacteria</taxon>
        <taxon>Pseudomonadati</taxon>
        <taxon>Pseudomonadota</taxon>
        <taxon>Gammaproteobacteria</taxon>
        <taxon>Lysobacterales</taxon>
        <taxon>Rhodanobacteraceae</taxon>
        <taxon>Dyella</taxon>
    </lineage>
</organism>
<dbReference type="Pfam" id="PF01389">
    <property type="entry name" value="OmpA_membrane"/>
    <property type="match status" value="1"/>
</dbReference>
<evidence type="ECO:0000313" key="5">
    <source>
        <dbReference type="EMBL" id="RDD80079.1"/>
    </source>
</evidence>
<evidence type="ECO:0000313" key="6">
    <source>
        <dbReference type="Proteomes" id="UP000253782"/>
    </source>
</evidence>
<dbReference type="GO" id="GO:0009279">
    <property type="term" value="C:cell outer membrane"/>
    <property type="evidence" value="ECO:0007669"/>
    <property type="project" value="InterPro"/>
</dbReference>
<name>A0A369UP23_9GAMM</name>
<dbReference type="InterPro" id="IPR000498">
    <property type="entry name" value="OmpA-like_TM_dom"/>
</dbReference>
<keyword evidence="2" id="KW-0406">Ion transport</keyword>
<dbReference type="AlphaFoldDB" id="A0A369UP23"/>
<dbReference type="EMBL" id="QQAH01000022">
    <property type="protein sequence ID" value="RDD80079.1"/>
    <property type="molecule type" value="Genomic_DNA"/>
</dbReference>
<sequence>MNKFQTVAVALALGAASTASFADTGNFFVNGNLGTSDYRVSNPASGIPGVQSSLDKKDAAGALRIGYRWNSVVDYGVEAGYVNLGNAEGKLSNSLGQSYLKQKSRGWLLGGNLNYNINDNWYVSARGGWYRAHNAFQLRAYTPGGNFRSSSSTTGTGEYVGVGVGYNINKAFSVGVNYDNYHSNGNSSDVNKLSTNIAMYSVFGEYRFNF</sequence>
<keyword evidence="2" id="KW-0813">Transport</keyword>
<dbReference type="GO" id="GO:0046930">
    <property type="term" value="C:pore complex"/>
    <property type="evidence" value="ECO:0007669"/>
    <property type="project" value="UniProtKB-KW"/>
</dbReference>
<accession>A0A369UP23</accession>
<dbReference type="GO" id="GO:0015288">
    <property type="term" value="F:porin activity"/>
    <property type="evidence" value="ECO:0007669"/>
    <property type="project" value="UniProtKB-KW"/>
</dbReference>
<feature type="chain" id="PRO_5016580179" description="Outer membrane protein OmpA-like transmembrane domain-containing protein" evidence="3">
    <location>
        <begin position="23"/>
        <end position="210"/>
    </location>
</feature>
<dbReference type="RefSeq" id="WP_114847226.1">
    <property type="nucleotide sequence ID" value="NZ_JBHSPE010000025.1"/>
</dbReference>
<evidence type="ECO:0000256" key="1">
    <source>
        <dbReference type="ARBA" id="ARBA00005710"/>
    </source>
</evidence>
<evidence type="ECO:0000259" key="4">
    <source>
        <dbReference type="Pfam" id="PF01389"/>
    </source>
</evidence>
<comment type="caution">
    <text evidence="5">The sequence shown here is derived from an EMBL/GenBank/DDBJ whole genome shotgun (WGS) entry which is preliminary data.</text>
</comment>
<feature type="domain" description="Outer membrane protein OmpA-like transmembrane" evidence="4">
    <location>
        <begin position="26"/>
        <end position="209"/>
    </location>
</feature>
<reference evidence="5 6" key="1">
    <citation type="submission" date="2018-07" db="EMBL/GenBank/DDBJ databases">
        <title>Dyella tabacisoli L4-6T, whole genome shotgun sequence.</title>
        <authorList>
            <person name="Zhou X.-K."/>
            <person name="Li W.-J."/>
            <person name="Duan Y.-Q."/>
        </authorList>
    </citation>
    <scope>NUCLEOTIDE SEQUENCE [LARGE SCALE GENOMIC DNA]</scope>
    <source>
        <strain evidence="5 6">L4-6</strain>
    </source>
</reference>
<keyword evidence="6" id="KW-1185">Reference proteome</keyword>
<dbReference type="Proteomes" id="UP000253782">
    <property type="component" value="Unassembled WGS sequence"/>
</dbReference>
<keyword evidence="3" id="KW-0732">Signal</keyword>
<comment type="similarity">
    <text evidence="1">Belongs to the outer membrane OOP (TC 1.B.6) superfamily. OmpA family.</text>
</comment>
<evidence type="ECO:0000256" key="2">
    <source>
        <dbReference type="ARBA" id="ARBA00023114"/>
    </source>
</evidence>
<evidence type="ECO:0000256" key="3">
    <source>
        <dbReference type="SAM" id="SignalP"/>
    </source>
</evidence>
<dbReference type="InterPro" id="IPR011250">
    <property type="entry name" value="OMP/PagP_B-barrel"/>
</dbReference>
<dbReference type="OrthoDB" id="5735897at2"/>
<gene>
    <name evidence="5" type="ORF">DVJ77_19640</name>
</gene>
<protein>
    <recommendedName>
        <fullName evidence="4">Outer membrane protein OmpA-like transmembrane domain-containing protein</fullName>
    </recommendedName>
</protein>
<keyword evidence="2" id="KW-0812">Transmembrane</keyword>
<keyword evidence="2" id="KW-0626">Porin</keyword>